<evidence type="ECO:0000313" key="2">
    <source>
        <dbReference type="EMBL" id="KDR21386.1"/>
    </source>
</evidence>
<feature type="compositionally biased region" description="Basic and acidic residues" evidence="1">
    <location>
        <begin position="208"/>
        <end position="226"/>
    </location>
</feature>
<feature type="region of interest" description="Disordered" evidence="1">
    <location>
        <begin position="198"/>
        <end position="227"/>
    </location>
</feature>
<sequence>METSLLVTEMHREKKLLNDGLKVLTEEKETPVIGIESLPIGEGTSVMDKVPMKEKDTSLAILKENSAVDIQVSGKETEMSVIQTQIKVKAHSAVDTEVLVKQKEAILKKHLSAKEASITGIQASELEKETSVVSQAQKESLVSDIQGTLTVSKQVPDKVEHHAALSVPSKEQTIPFEIQVLPKEKEICVTNTQVSAEKENTSLISPDVTDRDNDSSGLQESKETKETYSPATIQLPVLKKETCTSGAHTQKNELSVSSVRTPDKDDANVMEALEVNEGVSGVISPRNKDKEIIRKRFVEVIAKQKTPTDYL</sequence>
<reference evidence="2 3" key="1">
    <citation type="journal article" date="2014" name="Nat. Commun.">
        <title>Molecular traces of alternative social organization in a termite genome.</title>
        <authorList>
            <person name="Terrapon N."/>
            <person name="Li C."/>
            <person name="Robertson H.M."/>
            <person name="Ji L."/>
            <person name="Meng X."/>
            <person name="Booth W."/>
            <person name="Chen Z."/>
            <person name="Childers C.P."/>
            <person name="Glastad K.M."/>
            <person name="Gokhale K."/>
            <person name="Gowin J."/>
            <person name="Gronenberg W."/>
            <person name="Hermansen R.A."/>
            <person name="Hu H."/>
            <person name="Hunt B.G."/>
            <person name="Huylmans A.K."/>
            <person name="Khalil S.M."/>
            <person name="Mitchell R.D."/>
            <person name="Munoz-Torres M.C."/>
            <person name="Mustard J.A."/>
            <person name="Pan H."/>
            <person name="Reese J.T."/>
            <person name="Scharf M.E."/>
            <person name="Sun F."/>
            <person name="Vogel H."/>
            <person name="Xiao J."/>
            <person name="Yang W."/>
            <person name="Yang Z."/>
            <person name="Yang Z."/>
            <person name="Zhou J."/>
            <person name="Zhu J."/>
            <person name="Brent C.S."/>
            <person name="Elsik C.G."/>
            <person name="Goodisman M.A."/>
            <person name="Liberles D.A."/>
            <person name="Roe R.M."/>
            <person name="Vargo E.L."/>
            <person name="Vilcinskas A."/>
            <person name="Wang J."/>
            <person name="Bornberg-Bauer E."/>
            <person name="Korb J."/>
            <person name="Zhang G."/>
            <person name="Liebig J."/>
        </authorList>
    </citation>
    <scope>NUCLEOTIDE SEQUENCE [LARGE SCALE GENOMIC DNA]</scope>
    <source>
        <tissue evidence="2">Whole organism</tissue>
    </source>
</reference>
<dbReference type="Proteomes" id="UP000027135">
    <property type="component" value="Unassembled WGS sequence"/>
</dbReference>
<name>A0A067RBX0_ZOONE</name>
<gene>
    <name evidence="2" type="ORF">L798_03162</name>
</gene>
<dbReference type="EMBL" id="KK852559">
    <property type="protein sequence ID" value="KDR21386.1"/>
    <property type="molecule type" value="Genomic_DNA"/>
</dbReference>
<dbReference type="STRING" id="136037.A0A067RBX0"/>
<protein>
    <submittedName>
        <fullName evidence="2">Uncharacterized protein</fullName>
    </submittedName>
</protein>
<keyword evidence="3" id="KW-1185">Reference proteome</keyword>
<evidence type="ECO:0000313" key="3">
    <source>
        <dbReference type="Proteomes" id="UP000027135"/>
    </source>
</evidence>
<feature type="compositionally biased region" description="Polar residues" evidence="1">
    <location>
        <begin position="246"/>
        <end position="260"/>
    </location>
</feature>
<accession>A0A067RBX0</accession>
<proteinExistence type="predicted"/>
<feature type="region of interest" description="Disordered" evidence="1">
    <location>
        <begin position="246"/>
        <end position="265"/>
    </location>
</feature>
<evidence type="ECO:0000256" key="1">
    <source>
        <dbReference type="SAM" id="MobiDB-lite"/>
    </source>
</evidence>
<dbReference type="InParanoid" id="A0A067RBX0"/>
<dbReference type="AlphaFoldDB" id="A0A067RBX0"/>
<organism evidence="2 3">
    <name type="scientific">Zootermopsis nevadensis</name>
    <name type="common">Dampwood termite</name>
    <dbReference type="NCBI Taxonomy" id="136037"/>
    <lineage>
        <taxon>Eukaryota</taxon>
        <taxon>Metazoa</taxon>
        <taxon>Ecdysozoa</taxon>
        <taxon>Arthropoda</taxon>
        <taxon>Hexapoda</taxon>
        <taxon>Insecta</taxon>
        <taxon>Pterygota</taxon>
        <taxon>Neoptera</taxon>
        <taxon>Polyneoptera</taxon>
        <taxon>Dictyoptera</taxon>
        <taxon>Blattodea</taxon>
        <taxon>Blattoidea</taxon>
        <taxon>Termitoidae</taxon>
        <taxon>Termopsidae</taxon>
        <taxon>Zootermopsis</taxon>
    </lineage>
</organism>